<name>A0A448YKV8_BRENA</name>
<dbReference type="OrthoDB" id="444325at2759"/>
<protein>
    <submittedName>
        <fullName evidence="4">DEKNAAC102303</fullName>
    </submittedName>
</protein>
<dbReference type="InterPro" id="IPR040194">
    <property type="entry name" value="Cwf19-like"/>
</dbReference>
<dbReference type="Proteomes" id="UP000290900">
    <property type="component" value="Unassembled WGS sequence"/>
</dbReference>
<dbReference type="GO" id="GO:0061632">
    <property type="term" value="F:RNA lariat debranching enzyme activator activity"/>
    <property type="evidence" value="ECO:0007669"/>
    <property type="project" value="TreeGrafter"/>
</dbReference>
<dbReference type="AlphaFoldDB" id="A0A448YKV8"/>
<dbReference type="PANTHER" id="PTHR12072">
    <property type="entry name" value="CWF19, CELL CYCLE CONTROL PROTEIN"/>
    <property type="match status" value="1"/>
</dbReference>
<feature type="domain" description="Cwf19-like protein C-terminal" evidence="2">
    <location>
        <begin position="347"/>
        <end position="430"/>
    </location>
</feature>
<dbReference type="PANTHER" id="PTHR12072:SF4">
    <property type="entry name" value="CWF19-LIKE PROTEIN 1"/>
    <property type="match status" value="1"/>
</dbReference>
<gene>
    <name evidence="4" type="ORF">BRENAR_LOCUS2305</name>
</gene>
<organism evidence="4 5">
    <name type="scientific">Brettanomyces naardenensis</name>
    <name type="common">Yeast</name>
    <dbReference type="NCBI Taxonomy" id="13370"/>
    <lineage>
        <taxon>Eukaryota</taxon>
        <taxon>Fungi</taxon>
        <taxon>Dikarya</taxon>
        <taxon>Ascomycota</taxon>
        <taxon>Saccharomycotina</taxon>
        <taxon>Pichiomycetes</taxon>
        <taxon>Pichiales</taxon>
        <taxon>Pichiaceae</taxon>
        <taxon>Brettanomyces</taxon>
    </lineage>
</organism>
<dbReference type="STRING" id="13370.A0A448YKV8"/>
<dbReference type="InterPro" id="IPR006768">
    <property type="entry name" value="Cwf19-like_C_dom-1"/>
</dbReference>
<proteinExistence type="predicted"/>
<evidence type="ECO:0000259" key="3">
    <source>
        <dbReference type="Pfam" id="PF04677"/>
    </source>
</evidence>
<feature type="domain" description="Cwf19-like C-terminal" evidence="3">
    <location>
        <begin position="259"/>
        <end position="317"/>
    </location>
</feature>
<dbReference type="InParanoid" id="A0A448YKV8"/>
<feature type="compositionally biased region" description="Basic and acidic residues" evidence="1">
    <location>
        <begin position="150"/>
        <end position="162"/>
    </location>
</feature>
<evidence type="ECO:0000256" key="1">
    <source>
        <dbReference type="SAM" id="MobiDB-lite"/>
    </source>
</evidence>
<dbReference type="Pfam" id="PF04677">
    <property type="entry name" value="CwfJ_C_1"/>
    <property type="match status" value="2"/>
</dbReference>
<dbReference type="Pfam" id="PF04676">
    <property type="entry name" value="CwfJ_C_2"/>
    <property type="match status" value="1"/>
</dbReference>
<evidence type="ECO:0000259" key="2">
    <source>
        <dbReference type="Pfam" id="PF04676"/>
    </source>
</evidence>
<evidence type="ECO:0000313" key="4">
    <source>
        <dbReference type="EMBL" id="VEU21572.1"/>
    </source>
</evidence>
<dbReference type="EMBL" id="CAACVR010000012">
    <property type="protein sequence ID" value="VEU21572.1"/>
    <property type="molecule type" value="Genomic_DNA"/>
</dbReference>
<sequence length="433" mass="50232">MKELENGLTVGYVTGKLGDITEQDLRKRFTREVDILISYQWPKLIADEERLTTVGDPKLDFLLEAVKPRYWFAIGYDKGKFFERAPFKWNDEGHGERITRFISLAEQGSKEKWYYAFNISKNASDDVKSVTGLGSKPVPRKRTPESLPEVPKKRTKEGPLERKRPRVQVSPESCFFCLSNPKVELHMIISIGEYSYLTVAKGPLTVRNSPFGFSGHGLIIPINHYPTLLRWKEGEEAKKLEVSGTKESDGSPTTTVLNVQDTEVYKEIQHYKSSLLKMFKSFGDYGLVFWEISRSDGVHFHTQFVPIPLRAAKDFEKYLIKQIDFEKSRYGDELSYVRYSQDDKKEIYEAINSQDYMLITLAKSEEEQTNYLFRFTEASGRADLQFPRKVVAFLLNLGRRIQWAKCQESLADETEQRDSFQKKFQPYDFTLEN</sequence>
<reference evidence="4 5" key="1">
    <citation type="submission" date="2018-12" db="EMBL/GenBank/DDBJ databases">
        <authorList>
            <person name="Tiukova I."/>
            <person name="Dainat J."/>
        </authorList>
    </citation>
    <scope>NUCLEOTIDE SEQUENCE [LARGE SCALE GENOMIC DNA]</scope>
</reference>
<keyword evidence="5" id="KW-1185">Reference proteome</keyword>
<dbReference type="GO" id="GO:0071014">
    <property type="term" value="C:post-mRNA release spliceosomal complex"/>
    <property type="evidence" value="ECO:0007669"/>
    <property type="project" value="TreeGrafter"/>
</dbReference>
<dbReference type="FunCoup" id="A0A448YKV8">
    <property type="interactions" value="1125"/>
</dbReference>
<feature type="domain" description="Cwf19-like C-terminal" evidence="3">
    <location>
        <begin position="163"/>
        <end position="233"/>
    </location>
</feature>
<dbReference type="InterPro" id="IPR006767">
    <property type="entry name" value="Cwf19-like_C_dom-2"/>
</dbReference>
<accession>A0A448YKV8</accession>
<feature type="region of interest" description="Disordered" evidence="1">
    <location>
        <begin position="127"/>
        <end position="164"/>
    </location>
</feature>
<evidence type="ECO:0000313" key="5">
    <source>
        <dbReference type="Proteomes" id="UP000290900"/>
    </source>
</evidence>
<dbReference type="GO" id="GO:0000398">
    <property type="term" value="P:mRNA splicing, via spliceosome"/>
    <property type="evidence" value="ECO:0007669"/>
    <property type="project" value="TreeGrafter"/>
</dbReference>